<dbReference type="EC" id="1.5.1.3" evidence="2"/>
<evidence type="ECO:0000256" key="1">
    <source>
        <dbReference type="ARBA" id="ARBA00004903"/>
    </source>
</evidence>
<feature type="domain" description="DHFR" evidence="9">
    <location>
        <begin position="43"/>
        <end position="330"/>
    </location>
</feature>
<dbReference type="GO" id="GO:0004146">
    <property type="term" value="F:dihydrofolate reductase activity"/>
    <property type="evidence" value="ECO:0007669"/>
    <property type="project" value="UniProtKB-EC"/>
</dbReference>
<proteinExistence type="inferred from homology"/>
<dbReference type="InterPro" id="IPR024072">
    <property type="entry name" value="DHFR-like_dom_sf"/>
</dbReference>
<dbReference type="GO" id="GO:0046655">
    <property type="term" value="P:folic acid metabolic process"/>
    <property type="evidence" value="ECO:0007669"/>
    <property type="project" value="TreeGrafter"/>
</dbReference>
<keyword evidence="11" id="KW-1185">Reference proteome</keyword>
<evidence type="ECO:0000256" key="4">
    <source>
        <dbReference type="ARBA" id="ARBA00022563"/>
    </source>
</evidence>
<reference evidence="10 11" key="1">
    <citation type="submission" date="2023-08" db="EMBL/GenBank/DDBJ databases">
        <title>Black Yeasts Isolated from many extreme environments.</title>
        <authorList>
            <person name="Coleine C."/>
            <person name="Stajich J.E."/>
            <person name="Selbmann L."/>
        </authorList>
    </citation>
    <scope>NUCLEOTIDE SEQUENCE [LARGE SCALE GENOMIC DNA]</scope>
    <source>
        <strain evidence="10 11">CCFEE 5910</strain>
    </source>
</reference>
<dbReference type="InterPro" id="IPR017925">
    <property type="entry name" value="DHFR_CS"/>
</dbReference>
<dbReference type="Proteomes" id="UP001309876">
    <property type="component" value="Unassembled WGS sequence"/>
</dbReference>
<dbReference type="PANTHER" id="PTHR48069:SF3">
    <property type="entry name" value="DIHYDROFOLATE REDUCTASE"/>
    <property type="match status" value="1"/>
</dbReference>
<evidence type="ECO:0000313" key="11">
    <source>
        <dbReference type="Proteomes" id="UP001309876"/>
    </source>
</evidence>
<feature type="region of interest" description="Disordered" evidence="8">
    <location>
        <begin position="1"/>
        <end position="21"/>
    </location>
</feature>
<dbReference type="GO" id="GO:0006730">
    <property type="term" value="P:one-carbon metabolic process"/>
    <property type="evidence" value="ECO:0007669"/>
    <property type="project" value="UniProtKB-KW"/>
</dbReference>
<feature type="compositionally biased region" description="Low complexity" evidence="8">
    <location>
        <begin position="1"/>
        <end position="16"/>
    </location>
</feature>
<keyword evidence="6" id="KW-0560">Oxidoreductase</keyword>
<dbReference type="PANTHER" id="PTHR48069">
    <property type="entry name" value="DIHYDROFOLATE REDUCTASE"/>
    <property type="match status" value="1"/>
</dbReference>
<sequence>METPPGTTLSTPSPTELQDRDPVAAEAEKIDMLSTNASKGLRPIYLVVATTPCTMKSSNGTTKSTLGIGKDGSLPWPMIKADMNYFKEVTEKGTATDPHSTISNSAVNSVIMGRKTYISIPQKFRPLARRKNIVITRSGVGQVVDQILDDLKEQKQQAQQWASKKYGEKWLEVLSNQQSDLTMLELKKLRLAQSDIGIETKPTGSLITIEKIPESAIAVVASPQASVDEANESGIFCIGGSEIYKSFLQDEQMRPRLRILQTEIERTDGSDGYECDTFWPEDLENQANNWHEAEKSEVVSWTGIQLPQKELDWHYDEKVGVRLRVKGWKQKGA</sequence>
<gene>
    <name evidence="10" type="ORF">LTR05_006399</name>
</gene>
<dbReference type="GO" id="GO:0046452">
    <property type="term" value="P:dihydrofolate metabolic process"/>
    <property type="evidence" value="ECO:0007669"/>
    <property type="project" value="TreeGrafter"/>
</dbReference>
<comment type="pathway">
    <text evidence="1">Cofactor biosynthesis; tetrahydrofolate biosynthesis; 5,6,7,8-tetrahydrofolate from 7,8-dihydrofolate: step 1/1.</text>
</comment>
<evidence type="ECO:0000256" key="8">
    <source>
        <dbReference type="SAM" id="MobiDB-lite"/>
    </source>
</evidence>
<dbReference type="PROSITE" id="PS51330">
    <property type="entry name" value="DHFR_2"/>
    <property type="match status" value="1"/>
</dbReference>
<evidence type="ECO:0000313" key="10">
    <source>
        <dbReference type="EMBL" id="KAK5083892.1"/>
    </source>
</evidence>
<dbReference type="GO" id="GO:0005739">
    <property type="term" value="C:mitochondrion"/>
    <property type="evidence" value="ECO:0007669"/>
    <property type="project" value="TreeGrafter"/>
</dbReference>
<dbReference type="PROSITE" id="PS00075">
    <property type="entry name" value="DHFR_1"/>
    <property type="match status" value="1"/>
</dbReference>
<dbReference type="PRINTS" id="PR00070">
    <property type="entry name" value="DHFR"/>
</dbReference>
<dbReference type="Pfam" id="PF00186">
    <property type="entry name" value="DHFR_1"/>
    <property type="match status" value="1"/>
</dbReference>
<evidence type="ECO:0000256" key="3">
    <source>
        <dbReference type="ARBA" id="ARBA00018886"/>
    </source>
</evidence>
<protein>
    <recommendedName>
        <fullName evidence="3">Dihydrofolate reductase</fullName>
        <ecNumber evidence="2">1.5.1.3</ecNumber>
    </recommendedName>
</protein>
<dbReference type="AlphaFoldDB" id="A0AAN7SYN6"/>
<dbReference type="SUPFAM" id="SSF53597">
    <property type="entry name" value="Dihydrofolate reductase-like"/>
    <property type="match status" value="1"/>
</dbReference>
<accession>A0AAN7SYN6</accession>
<keyword evidence="5" id="KW-0521">NADP</keyword>
<dbReference type="InterPro" id="IPR001796">
    <property type="entry name" value="DHFR_dom"/>
</dbReference>
<dbReference type="Gene3D" id="3.40.430.10">
    <property type="entry name" value="Dihydrofolate Reductase, subunit A"/>
    <property type="match status" value="1"/>
</dbReference>
<dbReference type="GO" id="GO:0046654">
    <property type="term" value="P:tetrahydrofolate biosynthetic process"/>
    <property type="evidence" value="ECO:0007669"/>
    <property type="project" value="InterPro"/>
</dbReference>
<name>A0AAN7SYN6_9EURO</name>
<evidence type="ECO:0000256" key="6">
    <source>
        <dbReference type="ARBA" id="ARBA00023002"/>
    </source>
</evidence>
<evidence type="ECO:0000259" key="9">
    <source>
        <dbReference type="PROSITE" id="PS51330"/>
    </source>
</evidence>
<organism evidence="10 11">
    <name type="scientific">Lithohypha guttulata</name>
    <dbReference type="NCBI Taxonomy" id="1690604"/>
    <lineage>
        <taxon>Eukaryota</taxon>
        <taxon>Fungi</taxon>
        <taxon>Dikarya</taxon>
        <taxon>Ascomycota</taxon>
        <taxon>Pezizomycotina</taxon>
        <taxon>Eurotiomycetes</taxon>
        <taxon>Chaetothyriomycetidae</taxon>
        <taxon>Chaetothyriales</taxon>
        <taxon>Trichomeriaceae</taxon>
        <taxon>Lithohypha</taxon>
    </lineage>
</organism>
<evidence type="ECO:0000256" key="7">
    <source>
        <dbReference type="RuleBase" id="RU004474"/>
    </source>
</evidence>
<keyword evidence="4" id="KW-0554">One-carbon metabolism</keyword>
<dbReference type="EMBL" id="JAVRRJ010000006">
    <property type="protein sequence ID" value="KAK5083892.1"/>
    <property type="molecule type" value="Genomic_DNA"/>
</dbReference>
<dbReference type="InterPro" id="IPR012259">
    <property type="entry name" value="DHFR"/>
</dbReference>
<comment type="similarity">
    <text evidence="7">Belongs to the dihydrofolate reductase family.</text>
</comment>
<evidence type="ECO:0000256" key="5">
    <source>
        <dbReference type="ARBA" id="ARBA00022857"/>
    </source>
</evidence>
<dbReference type="GO" id="GO:0050661">
    <property type="term" value="F:NADP binding"/>
    <property type="evidence" value="ECO:0007669"/>
    <property type="project" value="InterPro"/>
</dbReference>
<evidence type="ECO:0000256" key="2">
    <source>
        <dbReference type="ARBA" id="ARBA00012856"/>
    </source>
</evidence>
<comment type="caution">
    <text evidence="10">The sequence shown here is derived from an EMBL/GenBank/DDBJ whole genome shotgun (WGS) entry which is preliminary data.</text>
</comment>
<dbReference type="CDD" id="cd00209">
    <property type="entry name" value="DHFR"/>
    <property type="match status" value="1"/>
</dbReference>